<dbReference type="RefSeq" id="WP_086437631.1">
    <property type="nucleotide sequence ID" value="NZ_FXWG01000002.1"/>
</dbReference>
<keyword evidence="3" id="KW-1185">Reference proteome</keyword>
<dbReference type="AlphaFoldDB" id="A0A1Y6F7M5"/>
<proteinExistence type="predicted"/>
<evidence type="ECO:0000313" key="3">
    <source>
        <dbReference type="Proteomes" id="UP000194420"/>
    </source>
</evidence>
<dbReference type="EMBL" id="FXWG01000002">
    <property type="protein sequence ID" value="SMQ69571.1"/>
    <property type="molecule type" value="Genomic_DNA"/>
</dbReference>
<organism evidence="2 3">
    <name type="scientific">Altererythrobacter xiamenensis</name>
    <dbReference type="NCBI Taxonomy" id="1316679"/>
    <lineage>
        <taxon>Bacteria</taxon>
        <taxon>Pseudomonadati</taxon>
        <taxon>Pseudomonadota</taxon>
        <taxon>Alphaproteobacteria</taxon>
        <taxon>Sphingomonadales</taxon>
        <taxon>Erythrobacteraceae</taxon>
        <taxon>Altererythrobacter</taxon>
    </lineage>
</organism>
<keyword evidence="2" id="KW-0238">DNA-binding</keyword>
<dbReference type="Pfam" id="PF09836">
    <property type="entry name" value="DUF2063"/>
    <property type="match status" value="1"/>
</dbReference>
<evidence type="ECO:0000313" key="2">
    <source>
        <dbReference type="EMBL" id="SMQ69571.1"/>
    </source>
</evidence>
<protein>
    <submittedName>
        <fullName evidence="2">Putative DNA-binding domain-containing protein</fullName>
    </submittedName>
</protein>
<dbReference type="OrthoDB" id="343356at2"/>
<reference evidence="3" key="1">
    <citation type="submission" date="2017-04" db="EMBL/GenBank/DDBJ databases">
        <authorList>
            <person name="Varghese N."/>
            <person name="Submissions S."/>
        </authorList>
    </citation>
    <scope>NUCLEOTIDE SEQUENCE [LARGE SCALE GENOMIC DNA]</scope>
</reference>
<gene>
    <name evidence="2" type="ORF">SAMN06297468_1755</name>
</gene>
<dbReference type="InterPro" id="IPR018640">
    <property type="entry name" value="DUF2063"/>
</dbReference>
<sequence>MTLAEMQAAFMAQVLDDEVQAPADWGERHARGMGVYRNNYRSSLVEALLETYQRTARWVGEDAFRRAAAHHLIANPPSSWTIDAAGRGFDRTCAELFANDPEVEELAWLEWAMFDMFSAPDSASLDAAGFAKATAGFVEDDWGAMRLTVQPGSVARELNHDLSAIWNAPEGKGQHRATITLDQAAGCLVWREGERPTFLMVDAEEARAFQAMASGMSYGECCMMLAGQKPSPEQAQDAAMRAGAMLGRWLNEGLVAALRA</sequence>
<feature type="domain" description="Putative DNA-binding" evidence="1">
    <location>
        <begin position="5"/>
        <end position="89"/>
    </location>
</feature>
<name>A0A1Y6F7M5_9SPHN</name>
<dbReference type="Proteomes" id="UP000194420">
    <property type="component" value="Unassembled WGS sequence"/>
</dbReference>
<dbReference type="GO" id="GO:0003677">
    <property type="term" value="F:DNA binding"/>
    <property type="evidence" value="ECO:0007669"/>
    <property type="project" value="UniProtKB-KW"/>
</dbReference>
<accession>A0A1Y6F7M5</accession>
<evidence type="ECO:0000259" key="1">
    <source>
        <dbReference type="Pfam" id="PF09836"/>
    </source>
</evidence>